<dbReference type="Proteomes" id="UP000557749">
    <property type="component" value="Unassembled WGS sequence"/>
</dbReference>
<evidence type="ECO:0000313" key="2">
    <source>
        <dbReference type="Proteomes" id="UP000557749"/>
    </source>
</evidence>
<reference evidence="1 2" key="1">
    <citation type="submission" date="2020-07" db="EMBL/GenBank/DDBJ databases">
        <title>Characterization of Pectobacterium aroidearum strains causing soft rot on Amorphophallus konjac.</title>
        <authorList>
            <person name="Xie H."/>
        </authorList>
    </citation>
    <scope>NUCLEOTIDE SEQUENCE [LARGE SCALE GENOMIC DNA]</scope>
    <source>
        <strain evidence="1 2">MY7</strain>
    </source>
</reference>
<proteinExistence type="predicted"/>
<evidence type="ECO:0000313" key="1">
    <source>
        <dbReference type="EMBL" id="MBA5205890.1"/>
    </source>
</evidence>
<sequence length="257" mass="28933">MTLDVEQVQISQEGRKQLQDDIISQPAHRFFSSDIDNALSQALADQPEQVSQAVYRIIDENLMNSSALNGEQRQASLALGLSQAAYLAEHYIDDEQKQSFLDAMKQIATISQTRTTDEKGNVSYYNPPSYIPGTTEYKVDWSAIMKEKEPEKYEKYREALESGDAVKGLEEFISFVSTAAIKHPDWGREYQNNAARQVNELKQAEISNPFADIDLSTPSGFMSGALEVLKNAFNEPTLQYAVKRIDQFFASLPDISR</sequence>
<dbReference type="EMBL" id="JACERJ010000015">
    <property type="protein sequence ID" value="MBA5205890.1"/>
    <property type="molecule type" value="Genomic_DNA"/>
</dbReference>
<comment type="caution">
    <text evidence="1">The sequence shown here is derived from an EMBL/GenBank/DDBJ whole genome shotgun (WGS) entry which is preliminary data.</text>
</comment>
<accession>A0AAW3T0A1</accession>
<dbReference type="RefSeq" id="WP_181846004.1">
    <property type="nucleotide sequence ID" value="NZ_JACERJ010000015.1"/>
</dbReference>
<organism evidence="1 2">
    <name type="scientific">Pectobacterium aroidearum</name>
    <dbReference type="NCBI Taxonomy" id="1201031"/>
    <lineage>
        <taxon>Bacteria</taxon>
        <taxon>Pseudomonadati</taxon>
        <taxon>Pseudomonadota</taxon>
        <taxon>Gammaproteobacteria</taxon>
        <taxon>Enterobacterales</taxon>
        <taxon>Pectobacteriaceae</taxon>
        <taxon>Pectobacterium</taxon>
    </lineage>
</organism>
<dbReference type="AlphaFoldDB" id="A0AAW3T0A1"/>
<name>A0AAW3T0A1_9GAMM</name>
<protein>
    <submittedName>
        <fullName evidence="1">Uncharacterized protein</fullName>
    </submittedName>
</protein>
<gene>
    <name evidence="1" type="ORF">H2Y57_19605</name>
</gene>